<reference evidence="5" key="3">
    <citation type="submission" date="2015-06" db="UniProtKB">
        <authorList>
            <consortium name="EnsemblMetazoa"/>
        </authorList>
    </citation>
    <scope>IDENTIFICATION</scope>
</reference>
<dbReference type="Proteomes" id="UP000014760">
    <property type="component" value="Unassembled WGS sequence"/>
</dbReference>
<sequence length="253" mass="29673">MAAKVMLNVCEQFSNNFNVLFNADKSALLRCKRCLSHIIRVYVSVEHVIKKQHSIPKEYDIDGVIFGEFISQKKTQQILQQGGGPQYEVLVATYPRAAEEVEQRKRHRPIFLDMYDPDFKSAFMGSVKFPPGEASLAKIHIPQHMMQEYTKRDTKIIVGMRNPKDELLSIYHFYRINKALGNFKRRICGEIFDHNVGWWSIRDRPNTMYVFYEDLTEDPVKEVRRMAEFLGKETCDEAIIKICKHEQNKEHQL</sequence>
<dbReference type="HOGENOM" id="CLU_027239_1_2_1"/>
<dbReference type="AlphaFoldDB" id="R7VIT1"/>
<evidence type="ECO:0000313" key="6">
    <source>
        <dbReference type="Proteomes" id="UP000014760"/>
    </source>
</evidence>
<proteinExistence type="inferred from homology"/>
<dbReference type="PANTHER" id="PTHR11783">
    <property type="entry name" value="SULFOTRANSFERASE SULT"/>
    <property type="match status" value="1"/>
</dbReference>
<accession>R7VIT1</accession>
<dbReference type="EMBL" id="AMQN01016261">
    <property type="status" value="NOT_ANNOTATED_CDS"/>
    <property type="molecule type" value="Genomic_DNA"/>
</dbReference>
<name>R7VIT1_CAPTE</name>
<dbReference type="EMBL" id="KB291891">
    <property type="protein sequence ID" value="ELU18467.1"/>
    <property type="molecule type" value="Genomic_DNA"/>
</dbReference>
<dbReference type="SUPFAM" id="SSF52540">
    <property type="entry name" value="P-loop containing nucleoside triphosphate hydrolases"/>
    <property type="match status" value="1"/>
</dbReference>
<dbReference type="OrthoDB" id="6048410at2759"/>
<reference evidence="4 6" key="2">
    <citation type="journal article" date="2013" name="Nature">
        <title>Insights into bilaterian evolution from three spiralian genomes.</title>
        <authorList>
            <person name="Simakov O."/>
            <person name="Marletaz F."/>
            <person name="Cho S.J."/>
            <person name="Edsinger-Gonzales E."/>
            <person name="Havlak P."/>
            <person name="Hellsten U."/>
            <person name="Kuo D.H."/>
            <person name="Larsson T."/>
            <person name="Lv J."/>
            <person name="Arendt D."/>
            <person name="Savage R."/>
            <person name="Osoegawa K."/>
            <person name="de Jong P."/>
            <person name="Grimwood J."/>
            <person name="Chapman J.A."/>
            <person name="Shapiro H."/>
            <person name="Aerts A."/>
            <person name="Otillar R.P."/>
            <person name="Terry A.Y."/>
            <person name="Boore J.L."/>
            <person name="Grigoriev I.V."/>
            <person name="Lindberg D.R."/>
            <person name="Seaver E.C."/>
            <person name="Weisblat D.A."/>
            <person name="Putnam N.H."/>
            <person name="Rokhsar D.S."/>
        </authorList>
    </citation>
    <scope>NUCLEOTIDE SEQUENCE</scope>
    <source>
        <strain evidence="4 6">I ESC-2004</strain>
    </source>
</reference>
<reference evidence="6" key="1">
    <citation type="submission" date="2012-12" db="EMBL/GenBank/DDBJ databases">
        <authorList>
            <person name="Hellsten U."/>
            <person name="Grimwood J."/>
            <person name="Chapman J.A."/>
            <person name="Shapiro H."/>
            <person name="Aerts A."/>
            <person name="Otillar R.P."/>
            <person name="Terry A.Y."/>
            <person name="Boore J.L."/>
            <person name="Simakov O."/>
            <person name="Marletaz F."/>
            <person name="Cho S.-J."/>
            <person name="Edsinger-Gonzales E."/>
            <person name="Havlak P."/>
            <person name="Kuo D.-H."/>
            <person name="Larsson T."/>
            <person name="Lv J."/>
            <person name="Arendt D."/>
            <person name="Savage R."/>
            <person name="Osoegawa K."/>
            <person name="de Jong P."/>
            <person name="Lindberg D.R."/>
            <person name="Seaver E.C."/>
            <person name="Weisblat D.A."/>
            <person name="Putnam N.H."/>
            <person name="Grigoriev I.V."/>
            <person name="Rokhsar D.S."/>
        </authorList>
    </citation>
    <scope>NUCLEOTIDE SEQUENCE</scope>
    <source>
        <strain evidence="6">I ESC-2004</strain>
    </source>
</reference>
<gene>
    <name evidence="4" type="ORF">CAPTEDRAFT_205528</name>
</gene>
<dbReference type="Pfam" id="PF00685">
    <property type="entry name" value="Sulfotransfer_1"/>
    <property type="match status" value="1"/>
</dbReference>
<dbReference type="Gene3D" id="3.40.50.300">
    <property type="entry name" value="P-loop containing nucleotide triphosphate hydrolases"/>
    <property type="match status" value="1"/>
</dbReference>
<evidence type="ECO:0000259" key="3">
    <source>
        <dbReference type="Pfam" id="PF00685"/>
    </source>
</evidence>
<dbReference type="InterPro" id="IPR000863">
    <property type="entry name" value="Sulfotransferase_dom"/>
</dbReference>
<dbReference type="InterPro" id="IPR027417">
    <property type="entry name" value="P-loop_NTPase"/>
</dbReference>
<protein>
    <recommendedName>
        <fullName evidence="3">Sulfotransferase domain-containing protein</fullName>
    </recommendedName>
</protein>
<evidence type="ECO:0000256" key="2">
    <source>
        <dbReference type="ARBA" id="ARBA00022679"/>
    </source>
</evidence>
<feature type="domain" description="Sulfotransferase" evidence="3">
    <location>
        <begin position="106"/>
        <end position="246"/>
    </location>
</feature>
<evidence type="ECO:0000256" key="1">
    <source>
        <dbReference type="ARBA" id="ARBA00005771"/>
    </source>
</evidence>
<dbReference type="EnsemblMetazoa" id="CapteT205528">
    <property type="protein sequence ID" value="CapteP205528"/>
    <property type="gene ID" value="CapteG205528"/>
</dbReference>
<keyword evidence="2" id="KW-0808">Transferase</keyword>
<dbReference type="GO" id="GO:0008146">
    <property type="term" value="F:sulfotransferase activity"/>
    <property type="evidence" value="ECO:0007669"/>
    <property type="project" value="InterPro"/>
</dbReference>
<keyword evidence="6" id="KW-1185">Reference proteome</keyword>
<evidence type="ECO:0000313" key="5">
    <source>
        <dbReference type="EnsemblMetazoa" id="CapteP205528"/>
    </source>
</evidence>
<comment type="similarity">
    <text evidence="1">Belongs to the sulfotransferase 1 family.</text>
</comment>
<organism evidence="4">
    <name type="scientific">Capitella teleta</name>
    <name type="common">Polychaete worm</name>
    <dbReference type="NCBI Taxonomy" id="283909"/>
    <lineage>
        <taxon>Eukaryota</taxon>
        <taxon>Metazoa</taxon>
        <taxon>Spiralia</taxon>
        <taxon>Lophotrochozoa</taxon>
        <taxon>Annelida</taxon>
        <taxon>Polychaeta</taxon>
        <taxon>Sedentaria</taxon>
        <taxon>Scolecida</taxon>
        <taxon>Capitellidae</taxon>
        <taxon>Capitella</taxon>
    </lineage>
</organism>
<evidence type="ECO:0000313" key="4">
    <source>
        <dbReference type="EMBL" id="ELU18467.1"/>
    </source>
</evidence>